<dbReference type="Proteomes" id="UP000825701">
    <property type="component" value="Chromosome"/>
</dbReference>
<accession>A0A9E6R6K6</accession>
<reference evidence="3" key="1">
    <citation type="submission" date="2021-08" db="EMBL/GenBank/DDBJ databases">
        <authorList>
            <person name="Zhang H."/>
            <person name="Xu M."/>
            <person name="Yu Z."/>
            <person name="Yang L."/>
            <person name="Cai Y."/>
        </authorList>
    </citation>
    <scope>NUCLEOTIDE SEQUENCE</scope>
    <source>
        <strain evidence="3">CHL1</strain>
    </source>
</reference>
<keyword evidence="1" id="KW-0472">Membrane</keyword>
<dbReference type="EMBL" id="CP081869">
    <property type="protein sequence ID" value="QZN98244.1"/>
    <property type="molecule type" value="Genomic_DNA"/>
</dbReference>
<evidence type="ECO:0000313" key="4">
    <source>
        <dbReference type="Proteomes" id="UP000825701"/>
    </source>
</evidence>
<keyword evidence="1" id="KW-0812">Transmembrane</keyword>
<evidence type="ECO:0000256" key="1">
    <source>
        <dbReference type="SAM" id="Phobius"/>
    </source>
</evidence>
<dbReference type="GO" id="GO:0003677">
    <property type="term" value="F:DNA binding"/>
    <property type="evidence" value="ECO:0007669"/>
    <property type="project" value="InterPro"/>
</dbReference>
<gene>
    <name evidence="3" type="ORF">K6K41_13870</name>
</gene>
<feature type="transmembrane region" description="Helical" evidence="1">
    <location>
        <begin position="47"/>
        <end position="64"/>
    </location>
</feature>
<proteinExistence type="predicted"/>
<sequence>MRDFAKFPSEDWLRQRASELALAMALGLAFAWIGPFSTDKAEFLPKLGYWVGLLACWYIVAALVEHALERLPAFRDARRSVRRPLICAVAVLPMLPVAALATVALSDFEPTFWELAEMSSQIFVVGWGVMLLTDAILRPAGPPDPQLRFVAAGAGEAAATIDLPAGESEAPQTSRLVERLPPNLRGPLICLRMEDHYVRVHTTRGSTLILMRLGDAMAEAAPTPGAQSHRSWWVAANAVESFERVGRVGQLRLKTGLTAPVSQPYLQAIEALAAKP</sequence>
<dbReference type="PROSITE" id="PS50930">
    <property type="entry name" value="HTH_LYTTR"/>
    <property type="match status" value="1"/>
</dbReference>
<keyword evidence="1" id="KW-1133">Transmembrane helix</keyword>
<organism evidence="3 4">
    <name type="scientific">Chenggangzhangella methanolivorans</name>
    <dbReference type="NCBI Taxonomy" id="1437009"/>
    <lineage>
        <taxon>Bacteria</taxon>
        <taxon>Pseudomonadati</taxon>
        <taxon>Pseudomonadota</taxon>
        <taxon>Alphaproteobacteria</taxon>
        <taxon>Hyphomicrobiales</taxon>
        <taxon>Methylopilaceae</taxon>
        <taxon>Chenggangzhangella</taxon>
    </lineage>
</organism>
<dbReference type="Gene3D" id="2.40.50.1020">
    <property type="entry name" value="LytTr DNA-binding domain"/>
    <property type="match status" value="1"/>
</dbReference>
<dbReference type="KEGG" id="cmet:K6K41_13870"/>
<protein>
    <submittedName>
        <fullName evidence="3">LytTR family transcriptional regulator</fullName>
    </submittedName>
</protein>
<dbReference type="RefSeq" id="WP_261401146.1">
    <property type="nucleotide sequence ID" value="NZ_CP081869.1"/>
</dbReference>
<name>A0A9E6R6K6_9HYPH</name>
<feature type="transmembrane region" description="Helical" evidence="1">
    <location>
        <begin position="20"/>
        <end position="35"/>
    </location>
</feature>
<dbReference type="AlphaFoldDB" id="A0A9E6R6K6"/>
<evidence type="ECO:0000313" key="3">
    <source>
        <dbReference type="EMBL" id="QZN98244.1"/>
    </source>
</evidence>
<dbReference type="SMART" id="SM00850">
    <property type="entry name" value="LytTR"/>
    <property type="match status" value="1"/>
</dbReference>
<keyword evidence="4" id="KW-1185">Reference proteome</keyword>
<dbReference type="InterPro" id="IPR007492">
    <property type="entry name" value="LytTR_DNA-bd_dom"/>
</dbReference>
<feature type="domain" description="HTH LytTR-type" evidence="2">
    <location>
        <begin position="188"/>
        <end position="275"/>
    </location>
</feature>
<evidence type="ECO:0000259" key="2">
    <source>
        <dbReference type="PROSITE" id="PS50930"/>
    </source>
</evidence>
<feature type="transmembrane region" description="Helical" evidence="1">
    <location>
        <begin position="85"/>
        <end position="106"/>
    </location>
</feature>
<dbReference type="Pfam" id="PF04397">
    <property type="entry name" value="LytTR"/>
    <property type="match status" value="1"/>
</dbReference>